<feature type="chain" id="PRO_5015485352" description="Gram-negative bacterial tonB protein" evidence="2">
    <location>
        <begin position="17"/>
        <end position="394"/>
    </location>
</feature>
<dbReference type="NCBIfam" id="NF033768">
    <property type="entry name" value="myxo_SS_tail"/>
    <property type="match status" value="1"/>
</dbReference>
<dbReference type="Proteomes" id="UP000238823">
    <property type="component" value="Unassembled WGS sequence"/>
</dbReference>
<dbReference type="EMBL" id="PVNL01000124">
    <property type="protein sequence ID" value="PRP98623.1"/>
    <property type="molecule type" value="Genomic_DNA"/>
</dbReference>
<evidence type="ECO:0008006" key="5">
    <source>
        <dbReference type="Google" id="ProtNLM"/>
    </source>
</evidence>
<gene>
    <name evidence="3" type="ORF">ENSA7_65660</name>
</gene>
<dbReference type="InterPro" id="IPR049806">
    <property type="entry name" value="MasK-like_C"/>
</dbReference>
<comment type="caution">
    <text evidence="3">The sequence shown here is derived from an EMBL/GenBank/DDBJ whole genome shotgun (WGS) entry which is preliminary data.</text>
</comment>
<evidence type="ECO:0000313" key="3">
    <source>
        <dbReference type="EMBL" id="PRP98623.1"/>
    </source>
</evidence>
<protein>
    <recommendedName>
        <fullName evidence="5">Gram-negative bacterial tonB protein</fullName>
    </recommendedName>
</protein>
<name>A0A2S9Y0J4_9BACT</name>
<feature type="signal peptide" evidence="2">
    <location>
        <begin position="1"/>
        <end position="16"/>
    </location>
</feature>
<sequence>MSVRLSPMFVSLALLSAACLTIGCKRGGEAVNAPDGETSKSGAAAEQAPEQAPPEWLLLPWGTRLYASSVGEAALTLHADAQTSDRGRVVRVVGSEGDRWIVETVRARELPEIDAEPIEHLDVYRLRLYVQAGSGEALSITPLVERGQISVLLGTVAGDPPLQSGRVRATGSTIDWRVRPGTTAYWPDGSEAGEVVALHAFAEPGERVDANPQVGALSCFAIVLGPTASPGGRLCFPADAIVEGQPTSSDLIAELWGEGSDGAALGVLDGVDGLTMDRHGGGIGGITVSPPAEAALPVVELASLTTDGIERAAAKRLINARSRTVARCVATASERDAKRSGTIGFELKVGVDGKVIEQEVESDDPTLVNCVTHELRRWRFPSEAPGRISGRFSF</sequence>
<dbReference type="PROSITE" id="PS51257">
    <property type="entry name" value="PROKAR_LIPOPROTEIN"/>
    <property type="match status" value="1"/>
</dbReference>
<evidence type="ECO:0000256" key="1">
    <source>
        <dbReference type="SAM" id="MobiDB-lite"/>
    </source>
</evidence>
<dbReference type="AlphaFoldDB" id="A0A2S9Y0J4"/>
<proteinExistence type="predicted"/>
<evidence type="ECO:0000256" key="2">
    <source>
        <dbReference type="SAM" id="SignalP"/>
    </source>
</evidence>
<keyword evidence="2" id="KW-0732">Signal</keyword>
<accession>A0A2S9Y0J4</accession>
<reference evidence="3 4" key="1">
    <citation type="submission" date="2018-03" db="EMBL/GenBank/DDBJ databases">
        <title>Draft Genome Sequences of the Obligatory Marine Myxobacteria Enhygromyxa salina SWB007.</title>
        <authorList>
            <person name="Poehlein A."/>
            <person name="Moghaddam J.A."/>
            <person name="Harms H."/>
            <person name="Alanjari M."/>
            <person name="Koenig G.M."/>
            <person name="Daniel R."/>
            <person name="Schaeberle T.F."/>
        </authorList>
    </citation>
    <scope>NUCLEOTIDE SEQUENCE [LARGE SCALE GENOMIC DNA]</scope>
    <source>
        <strain evidence="3 4">SWB007</strain>
    </source>
</reference>
<feature type="region of interest" description="Disordered" evidence="1">
    <location>
        <begin position="31"/>
        <end position="51"/>
    </location>
</feature>
<organism evidence="3 4">
    <name type="scientific">Enhygromyxa salina</name>
    <dbReference type="NCBI Taxonomy" id="215803"/>
    <lineage>
        <taxon>Bacteria</taxon>
        <taxon>Pseudomonadati</taxon>
        <taxon>Myxococcota</taxon>
        <taxon>Polyangia</taxon>
        <taxon>Nannocystales</taxon>
        <taxon>Nannocystaceae</taxon>
        <taxon>Enhygromyxa</taxon>
    </lineage>
</organism>
<evidence type="ECO:0000313" key="4">
    <source>
        <dbReference type="Proteomes" id="UP000238823"/>
    </source>
</evidence>
<dbReference type="RefSeq" id="WP_181234344.1">
    <property type="nucleotide sequence ID" value="NZ_PVNL01000124.1"/>
</dbReference>